<dbReference type="RefSeq" id="WP_188411544.1">
    <property type="nucleotide sequence ID" value="NZ_BMDJ01000001.1"/>
</dbReference>
<accession>A0ABQ2BC15</accession>
<protein>
    <recommendedName>
        <fullName evidence="3">Addiction module component</fullName>
    </recommendedName>
</protein>
<dbReference type="Pfam" id="PF10884">
    <property type="entry name" value="DUF2683"/>
    <property type="match status" value="1"/>
</dbReference>
<gene>
    <name evidence="1" type="ORF">GCM10008119_03600</name>
</gene>
<comment type="caution">
    <text evidence="1">The sequence shown here is derived from an EMBL/GenBank/DDBJ whole genome shotgun (WGS) entry which is preliminary data.</text>
</comment>
<keyword evidence="2" id="KW-1185">Reference proteome</keyword>
<reference evidence="2" key="1">
    <citation type="journal article" date="2019" name="Int. J. Syst. Evol. Microbiol.">
        <title>The Global Catalogue of Microorganisms (GCM) 10K type strain sequencing project: providing services to taxonomists for standard genome sequencing and annotation.</title>
        <authorList>
            <consortium name="The Broad Institute Genomics Platform"/>
            <consortium name="The Broad Institute Genome Sequencing Center for Infectious Disease"/>
            <person name="Wu L."/>
            <person name="Ma J."/>
        </authorList>
    </citation>
    <scope>NUCLEOTIDE SEQUENCE [LARGE SCALE GENOMIC DNA]</scope>
    <source>
        <strain evidence="2">CCM 8939</strain>
    </source>
</reference>
<dbReference type="InterPro" id="IPR020271">
    <property type="entry name" value="Uncharacterised_MJ1172"/>
</dbReference>
<evidence type="ECO:0000313" key="2">
    <source>
        <dbReference type="Proteomes" id="UP000645390"/>
    </source>
</evidence>
<name>A0ABQ2BC15_9SPHI</name>
<sequence length="68" mass="7626">METYLVHPNKIQEKALKAFLKALEVPYEINSNEALPAHVIAGIKKGKEDIKSGKSLSFDEFKEKIAII</sequence>
<evidence type="ECO:0000313" key="1">
    <source>
        <dbReference type="EMBL" id="GGI22629.1"/>
    </source>
</evidence>
<evidence type="ECO:0008006" key="3">
    <source>
        <dbReference type="Google" id="ProtNLM"/>
    </source>
</evidence>
<dbReference type="EMBL" id="BMDJ01000001">
    <property type="protein sequence ID" value="GGI22629.1"/>
    <property type="molecule type" value="Genomic_DNA"/>
</dbReference>
<dbReference type="Proteomes" id="UP000645390">
    <property type="component" value="Unassembled WGS sequence"/>
</dbReference>
<organism evidence="1 2">
    <name type="scientific">Pedobacter mendelii</name>
    <dbReference type="NCBI Taxonomy" id="1908240"/>
    <lineage>
        <taxon>Bacteria</taxon>
        <taxon>Pseudomonadati</taxon>
        <taxon>Bacteroidota</taxon>
        <taxon>Sphingobacteriia</taxon>
        <taxon>Sphingobacteriales</taxon>
        <taxon>Sphingobacteriaceae</taxon>
        <taxon>Pedobacter</taxon>
    </lineage>
</organism>
<proteinExistence type="predicted"/>